<evidence type="ECO:0000256" key="2">
    <source>
        <dbReference type="ARBA" id="ARBA00022692"/>
    </source>
</evidence>
<gene>
    <name evidence="7" type="ORF">BOQ54_10810</name>
</gene>
<dbReference type="Proteomes" id="UP000182703">
    <property type="component" value="Chromosome"/>
</dbReference>
<feature type="binding site" evidence="5">
    <location>
        <position position="209"/>
    </location>
    <ligand>
        <name>Zn(2+)</name>
        <dbReference type="ChEBI" id="CHEBI:29105"/>
    </ligand>
</feature>
<keyword evidence="8" id="KW-1185">Reference proteome</keyword>
<dbReference type="AlphaFoldDB" id="A0AAC9JSY6"/>
<dbReference type="EMBL" id="CP018095">
    <property type="protein sequence ID" value="APF37755.1"/>
    <property type="molecule type" value="Genomic_DNA"/>
</dbReference>
<evidence type="ECO:0000256" key="6">
    <source>
        <dbReference type="SAM" id="Phobius"/>
    </source>
</evidence>
<keyword evidence="2 6" id="KW-0812">Transmembrane</keyword>
<reference evidence="7 8" key="1">
    <citation type="submission" date="2016-11" db="EMBL/GenBank/DDBJ databases">
        <title>Complete genome sequence of the aerobically denitrifying bacterium Chelatococcus daeguensis TAD1.</title>
        <authorList>
            <person name="Yang Y."/>
            <person name="Huang S."/>
            <person name="Lin E."/>
        </authorList>
    </citation>
    <scope>NUCLEOTIDE SEQUENCE [LARGE SCALE GENOMIC DNA]</scope>
    <source>
        <strain evidence="7 8">TAD1</strain>
    </source>
</reference>
<name>A0AAC9JSY6_9HYPH</name>
<evidence type="ECO:0000256" key="4">
    <source>
        <dbReference type="ARBA" id="ARBA00023136"/>
    </source>
</evidence>
<feature type="transmembrane region" description="Helical" evidence="6">
    <location>
        <begin position="32"/>
        <end position="54"/>
    </location>
</feature>
<evidence type="ECO:0000256" key="3">
    <source>
        <dbReference type="ARBA" id="ARBA00022989"/>
    </source>
</evidence>
<dbReference type="Pfam" id="PF03006">
    <property type="entry name" value="HlyIII"/>
    <property type="match status" value="1"/>
</dbReference>
<feature type="transmembrane region" description="Helical" evidence="6">
    <location>
        <begin position="205"/>
        <end position="227"/>
    </location>
</feature>
<evidence type="ECO:0000256" key="1">
    <source>
        <dbReference type="ARBA" id="ARBA00004141"/>
    </source>
</evidence>
<feature type="transmembrane region" description="Helical" evidence="6">
    <location>
        <begin position="151"/>
        <end position="170"/>
    </location>
</feature>
<dbReference type="GO" id="GO:0046872">
    <property type="term" value="F:metal ion binding"/>
    <property type="evidence" value="ECO:0007669"/>
    <property type="project" value="UniProtKB-KW"/>
</dbReference>
<evidence type="ECO:0000313" key="7">
    <source>
        <dbReference type="EMBL" id="APF37755.1"/>
    </source>
</evidence>
<keyword evidence="5" id="KW-0862">Zinc</keyword>
<feature type="transmembrane region" description="Helical" evidence="6">
    <location>
        <begin position="122"/>
        <end position="144"/>
    </location>
</feature>
<proteinExistence type="predicted"/>
<keyword evidence="4 6" id="KW-0472">Membrane</keyword>
<evidence type="ECO:0008006" key="9">
    <source>
        <dbReference type="Google" id="ProtNLM"/>
    </source>
</evidence>
<feature type="transmembrane region" description="Helical" evidence="6">
    <location>
        <begin position="66"/>
        <end position="85"/>
    </location>
</feature>
<evidence type="ECO:0000256" key="5">
    <source>
        <dbReference type="PIRSR" id="PIRSR604254-1"/>
    </source>
</evidence>
<dbReference type="KEGG" id="cdq:BOQ54_10810"/>
<sequence length="233" mass="24155">MTRASSGSTGSARRLSTFACRPRTRREIVADAVVHVIGLVAAGVGAVVLVGIVLHGGAYGALPAVALYTLGLFVMLGCSCAYNLAPASPRKEKLRQFDQAGIFLMIAGTYTPFTTLGLGGPWAVGLTSFVWLAAIAGACLKLFFPRRFDRLTIAAYLTLGWAGAVAVAPLTDALGLTTLALIAVGGVLYSVGVVFHLAERLPFQAAIWHGFVVAAAGVHYAAVLRALTPVLSA</sequence>
<organism evidence="7 8">
    <name type="scientific">Chelatococcus daeguensis</name>
    <dbReference type="NCBI Taxonomy" id="444444"/>
    <lineage>
        <taxon>Bacteria</taxon>
        <taxon>Pseudomonadati</taxon>
        <taxon>Pseudomonadota</taxon>
        <taxon>Alphaproteobacteria</taxon>
        <taxon>Hyphomicrobiales</taxon>
        <taxon>Chelatococcaceae</taxon>
        <taxon>Chelatococcus</taxon>
    </lineage>
</organism>
<feature type="transmembrane region" description="Helical" evidence="6">
    <location>
        <begin position="97"/>
        <end position="116"/>
    </location>
</feature>
<feature type="transmembrane region" description="Helical" evidence="6">
    <location>
        <begin position="176"/>
        <end position="198"/>
    </location>
</feature>
<evidence type="ECO:0000313" key="8">
    <source>
        <dbReference type="Proteomes" id="UP000182703"/>
    </source>
</evidence>
<protein>
    <recommendedName>
        <fullName evidence="9">Hemolysin III</fullName>
    </recommendedName>
</protein>
<accession>A0AAC9JSY6</accession>
<dbReference type="PANTHER" id="PTHR20855">
    <property type="entry name" value="ADIPOR/PROGESTIN RECEPTOR-RELATED"/>
    <property type="match status" value="1"/>
</dbReference>
<dbReference type="InterPro" id="IPR004254">
    <property type="entry name" value="AdipoR/HlyIII-related"/>
</dbReference>
<keyword evidence="5" id="KW-0479">Metal-binding</keyword>
<keyword evidence="3 6" id="KW-1133">Transmembrane helix</keyword>
<dbReference type="PANTHER" id="PTHR20855:SF3">
    <property type="entry name" value="LD03007P"/>
    <property type="match status" value="1"/>
</dbReference>
<comment type="subcellular location">
    <subcellularLocation>
        <location evidence="1">Membrane</location>
        <topology evidence="1">Multi-pass membrane protein</topology>
    </subcellularLocation>
</comment>
<dbReference type="GO" id="GO:0016020">
    <property type="term" value="C:membrane"/>
    <property type="evidence" value="ECO:0007669"/>
    <property type="project" value="UniProtKB-SubCell"/>
</dbReference>